<name>A0A317DLX6_9ACTN</name>
<dbReference type="EMBL" id="QGKS01000187">
    <property type="protein sequence ID" value="PWR15372.1"/>
    <property type="molecule type" value="Genomic_DNA"/>
</dbReference>
<sequence>MRRSASLAGGSKETRSICFPAQPPVFVATREYRSALRKVWRVFETRRARESATIAWSLAMSASSPSIMSARSLSCLASVPACCAKP</sequence>
<proteinExistence type="predicted"/>
<evidence type="ECO:0000313" key="2">
    <source>
        <dbReference type="Proteomes" id="UP000246050"/>
    </source>
</evidence>
<gene>
    <name evidence="1" type="ORF">DKT69_11490</name>
</gene>
<protein>
    <submittedName>
        <fullName evidence="1">Uncharacterized protein</fullName>
    </submittedName>
</protein>
<organism evidence="1 2">
    <name type="scientific">Micromonospora sicca</name>
    <dbReference type="NCBI Taxonomy" id="2202420"/>
    <lineage>
        <taxon>Bacteria</taxon>
        <taxon>Bacillati</taxon>
        <taxon>Actinomycetota</taxon>
        <taxon>Actinomycetes</taxon>
        <taxon>Micromonosporales</taxon>
        <taxon>Micromonosporaceae</taxon>
        <taxon>Micromonospora</taxon>
    </lineage>
</organism>
<accession>A0A317DLX6</accession>
<dbReference type="Proteomes" id="UP000246050">
    <property type="component" value="Unassembled WGS sequence"/>
</dbReference>
<reference evidence="1 2" key="1">
    <citation type="submission" date="2018-05" db="EMBL/GenBank/DDBJ databases">
        <title>Micromonosporas from Atacama Desert.</title>
        <authorList>
            <person name="Carro L."/>
            <person name="Golinska P."/>
            <person name="Klenk H.-P."/>
            <person name="Goodfellow M."/>
        </authorList>
    </citation>
    <scope>NUCLEOTIDE SEQUENCE [LARGE SCALE GENOMIC DNA]</scope>
    <source>
        <strain evidence="1 2">4G51</strain>
    </source>
</reference>
<comment type="caution">
    <text evidence="1">The sequence shown here is derived from an EMBL/GenBank/DDBJ whole genome shotgun (WGS) entry which is preliminary data.</text>
</comment>
<evidence type="ECO:0000313" key="1">
    <source>
        <dbReference type="EMBL" id="PWR15372.1"/>
    </source>
</evidence>
<dbReference type="AlphaFoldDB" id="A0A317DLX6"/>